<dbReference type="PROSITE" id="PS50853">
    <property type="entry name" value="FN3"/>
    <property type="match status" value="1"/>
</dbReference>
<feature type="chain" id="PRO_5045954067" evidence="3">
    <location>
        <begin position="29"/>
        <end position="366"/>
    </location>
</feature>
<evidence type="ECO:0000259" key="4">
    <source>
        <dbReference type="PROSITE" id="PS50853"/>
    </source>
</evidence>
<protein>
    <submittedName>
        <fullName evidence="5">DUF3494 domain-containing protein</fullName>
    </submittedName>
</protein>
<gene>
    <name evidence="5" type="ORF">KPL37_07760</name>
</gene>
<keyword evidence="6" id="KW-1185">Reference proteome</keyword>
<feature type="signal peptide" evidence="3">
    <location>
        <begin position="1"/>
        <end position="28"/>
    </location>
</feature>
<evidence type="ECO:0000256" key="2">
    <source>
        <dbReference type="ARBA" id="ARBA00022729"/>
    </source>
</evidence>
<reference evidence="5 6" key="1">
    <citation type="submission" date="2021-06" db="EMBL/GenBank/DDBJ databases">
        <title>Clostridia strains as spoilage organisms.</title>
        <authorList>
            <person name="Wambui J."/>
            <person name="Stephan R."/>
            <person name="Stevens M.J.A."/>
        </authorList>
    </citation>
    <scope>NUCLEOTIDE SEQUENCE [LARGE SCALE GENOMIC DNA]</scope>
    <source>
        <strain evidence="5 6">DSM 14204</strain>
    </source>
</reference>
<dbReference type="InterPro" id="IPR021884">
    <property type="entry name" value="Ice-bd_prot"/>
</dbReference>
<keyword evidence="2 3" id="KW-0732">Signal</keyword>
<dbReference type="CDD" id="cd00063">
    <property type="entry name" value="FN3"/>
    <property type="match status" value="1"/>
</dbReference>
<evidence type="ECO:0000313" key="6">
    <source>
        <dbReference type="Proteomes" id="UP000776252"/>
    </source>
</evidence>
<name>A0ABS6BTE0_9CLOT</name>
<organism evidence="5 6">
    <name type="scientific">Clostridium frigoris</name>
    <dbReference type="NCBI Taxonomy" id="205327"/>
    <lineage>
        <taxon>Bacteria</taxon>
        <taxon>Bacillati</taxon>
        <taxon>Bacillota</taxon>
        <taxon>Clostridia</taxon>
        <taxon>Eubacteriales</taxon>
        <taxon>Clostridiaceae</taxon>
        <taxon>Clostridium</taxon>
    </lineage>
</organism>
<accession>A0ABS6BTE0</accession>
<evidence type="ECO:0000256" key="1">
    <source>
        <dbReference type="ARBA" id="ARBA00005445"/>
    </source>
</evidence>
<comment type="similarity">
    <text evidence="1">Belongs to the ice-binding protein family.</text>
</comment>
<dbReference type="InterPro" id="IPR003961">
    <property type="entry name" value="FN3_dom"/>
</dbReference>
<proteinExistence type="inferred from homology"/>
<sequence>MKNKSFKNLLSLLLTIGMLLFSFSSVFASASTLTDLSAPTNLVATAGDSQINLNWSPVQGAIYYNVYKSLDGLNYNLISVPATVTTVAFNVTNLTNGKLYYFKITALSGDSQSTYSNVSSEIPSVRTSPVEIGTAGNYAVLSKTGISSVPNSVIIGNIGVSPIDSTGITGFSLTMDATNEFSNSAQINGKAYASNYASPTPSKLTTAISDMETAYTDATGRATNYTELYTGDISSKTLTSGVYKWGTGVLINKDVTLHGGPNDVFIFQVAKGITQASGTKIILSGGVQAKNIFWQVAQTVKVGSDSHFEGIILSKTNVAFGANASINGRLLAQTAVTLIKSTVVAPSESEATLSSVYLQWLNCKQQ</sequence>
<evidence type="ECO:0000256" key="3">
    <source>
        <dbReference type="SAM" id="SignalP"/>
    </source>
</evidence>
<dbReference type="SMART" id="SM00060">
    <property type="entry name" value="FN3"/>
    <property type="match status" value="1"/>
</dbReference>
<comment type="caution">
    <text evidence="5">The sequence shown here is derived from an EMBL/GenBank/DDBJ whole genome shotgun (WGS) entry which is preliminary data.</text>
</comment>
<dbReference type="RefSeq" id="WP_216147522.1">
    <property type="nucleotide sequence ID" value="NZ_JAHLDV010000011.1"/>
</dbReference>
<dbReference type="EMBL" id="JAHLDV010000011">
    <property type="protein sequence ID" value="MBU3159644.1"/>
    <property type="molecule type" value="Genomic_DNA"/>
</dbReference>
<dbReference type="Proteomes" id="UP000776252">
    <property type="component" value="Unassembled WGS sequence"/>
</dbReference>
<feature type="domain" description="Fibronectin type-III" evidence="4">
    <location>
        <begin position="38"/>
        <end position="130"/>
    </location>
</feature>
<dbReference type="Pfam" id="PF11999">
    <property type="entry name" value="Ice_binding"/>
    <property type="match status" value="1"/>
</dbReference>
<dbReference type="Pfam" id="PF00041">
    <property type="entry name" value="fn3"/>
    <property type="match status" value="1"/>
</dbReference>
<evidence type="ECO:0000313" key="5">
    <source>
        <dbReference type="EMBL" id="MBU3159644.1"/>
    </source>
</evidence>